<feature type="disulfide bond" evidence="4">
    <location>
        <begin position="433"/>
        <end position="443"/>
    </location>
</feature>
<feature type="disulfide bond" evidence="4">
    <location>
        <begin position="539"/>
        <end position="549"/>
    </location>
</feature>
<accession>A0A1X7UCZ3</accession>
<name>A0A1X7UCZ3_AMPQE</name>
<keyword evidence="3" id="KW-0325">Glycoprotein</keyword>
<feature type="binding site" evidence="5">
    <location>
        <position position="270"/>
    </location>
    <ligand>
        <name>Zn(2+)</name>
        <dbReference type="ChEBI" id="CHEBI:29105"/>
        <note>catalytic</note>
    </ligand>
</feature>
<gene>
    <name evidence="10" type="primary">100632758</name>
</gene>
<dbReference type="Proteomes" id="UP000007879">
    <property type="component" value="Unassembled WGS sequence"/>
</dbReference>
<dbReference type="PRINTS" id="PR00258">
    <property type="entry name" value="SPERACTRCPTR"/>
</dbReference>
<evidence type="ECO:0000259" key="9">
    <source>
        <dbReference type="PROSITE" id="PS51864"/>
    </source>
</evidence>
<dbReference type="EnsemblMetazoa" id="Aqu2.1.25337_001">
    <property type="protein sequence ID" value="Aqu2.1.25337_001"/>
    <property type="gene ID" value="Aqu2.1.25337"/>
</dbReference>
<sequence length="571" mass="64772">MTRLALLVLLLATVNCSPTSKRNWSGPGPDKNDDHSLAVKPEDKEESNLDLGKPEDKEESNLDLGEEYTEEKKDDLDEDKKDELDLEDDNHDKNTDNKADSNKDEDGEKDNFKAEIAELTKEVTQVSYNLSGEYGSGKDVIEGDIKITPEQAAIFKRGGWDELVNSEAWLFNHGKWSRNIPYTINRVATREVNALHASIRMFHEHTCLRFTTKRSYNRDYIRFVSQGGCWSYLGKQPPGRYARPQLVSLASGCNLAVPAHEIMHALGRFHEQSRADRDRYVRILTGNIRSGREGNFRRQTTSDSQSLPYDYLSLMHYGRYAFSRNGRPTIVPIPDASVTIGQRNRVSMYDIQHINIRYCPERALRLVGGRGSYEGRVEVYWNEQWGTVCDDSFDRNDSRVICKYMGFPDVAATYGRARFGRGTGPIVMDDLRCAGNEYSPFACPMRTIGTHNCGHHKDASVRCQKNVRLVRGRVNSRVAYGRLEVYAEGRWGTVCDDLFDINDAHVVCRQLGYRRASCVYPRARYGRGTLPILMDNVQCTGGEAQITHCPSTPIGEHNCRHSEDVSVRCVN</sequence>
<dbReference type="GO" id="GO:0004222">
    <property type="term" value="F:metalloendopeptidase activity"/>
    <property type="evidence" value="ECO:0007669"/>
    <property type="project" value="UniProtKB-UniRule"/>
</dbReference>
<reference evidence="10" key="2">
    <citation type="submission" date="2017-05" db="UniProtKB">
        <authorList>
            <consortium name="EnsemblMetazoa"/>
        </authorList>
    </citation>
    <scope>IDENTIFICATION</scope>
</reference>
<dbReference type="SMART" id="SM00235">
    <property type="entry name" value="ZnMc"/>
    <property type="match status" value="1"/>
</dbReference>
<dbReference type="PANTHER" id="PTHR48071">
    <property type="entry name" value="SRCR DOMAIN-CONTAINING PROTEIN"/>
    <property type="match status" value="1"/>
</dbReference>
<dbReference type="PRINTS" id="PR00480">
    <property type="entry name" value="ASTACIN"/>
</dbReference>
<evidence type="ECO:0000256" key="7">
    <source>
        <dbReference type="SAM" id="MobiDB-lite"/>
    </source>
</evidence>
<feature type="disulfide bond" evidence="4">
    <location>
        <begin position="389"/>
        <end position="453"/>
    </location>
</feature>
<proteinExistence type="predicted"/>
<dbReference type="KEGG" id="aqu:100632758"/>
<organism evidence="10">
    <name type="scientific">Amphimedon queenslandica</name>
    <name type="common">Sponge</name>
    <dbReference type="NCBI Taxonomy" id="400682"/>
    <lineage>
        <taxon>Eukaryota</taxon>
        <taxon>Metazoa</taxon>
        <taxon>Porifera</taxon>
        <taxon>Demospongiae</taxon>
        <taxon>Heteroscleromorpha</taxon>
        <taxon>Haplosclerida</taxon>
        <taxon>Niphatidae</taxon>
        <taxon>Amphimedon</taxon>
    </lineage>
</organism>
<feature type="disulfide bond" evidence="4">
    <location>
        <begin position="508"/>
        <end position="569"/>
    </location>
</feature>
<feature type="compositionally biased region" description="Basic and acidic residues" evidence="7">
    <location>
        <begin position="30"/>
        <end position="60"/>
    </location>
</feature>
<feature type="active site" evidence="5">
    <location>
        <position position="261"/>
    </location>
</feature>
<evidence type="ECO:0000256" key="4">
    <source>
        <dbReference type="PROSITE-ProRule" id="PRU00196"/>
    </source>
</evidence>
<feature type="domain" description="Peptidase M12A" evidence="9">
    <location>
        <begin position="167"/>
        <end position="360"/>
    </location>
</feature>
<dbReference type="CDD" id="cd04280">
    <property type="entry name" value="ZnMc_astacin_like"/>
    <property type="match status" value="1"/>
</dbReference>
<feature type="chain" id="PRO_5011814319" description="Metalloendopeptidase" evidence="6">
    <location>
        <begin position="17"/>
        <end position="571"/>
    </location>
</feature>
<dbReference type="FunFam" id="3.10.250.10:FF:000011">
    <property type="entry name" value="Scavenger receptor class A member 5"/>
    <property type="match status" value="1"/>
</dbReference>
<feature type="domain" description="SRCR" evidence="8">
    <location>
        <begin position="364"/>
        <end position="464"/>
    </location>
</feature>
<feature type="binding site" evidence="5">
    <location>
        <position position="260"/>
    </location>
    <ligand>
        <name>Zn(2+)</name>
        <dbReference type="ChEBI" id="CHEBI:29105"/>
        <note>catalytic</note>
    </ligand>
</feature>
<keyword evidence="5 6" id="KW-0479">Metal-binding</keyword>
<evidence type="ECO:0000256" key="3">
    <source>
        <dbReference type="ARBA" id="ARBA00023180"/>
    </source>
</evidence>
<dbReference type="PROSITE" id="PS51864">
    <property type="entry name" value="ASTACIN"/>
    <property type="match status" value="1"/>
</dbReference>
<dbReference type="InParanoid" id="A0A1X7UCZ3"/>
<keyword evidence="5 6" id="KW-0482">Metalloprotease</keyword>
<dbReference type="Gene3D" id="3.10.250.10">
    <property type="entry name" value="SRCR-like domain"/>
    <property type="match status" value="2"/>
</dbReference>
<dbReference type="InterPro" id="IPR034035">
    <property type="entry name" value="Astacin-like_dom"/>
</dbReference>
<keyword evidence="5 6" id="KW-0378">Hydrolase</keyword>
<dbReference type="AlphaFoldDB" id="A0A1X7UCZ3"/>
<dbReference type="Pfam" id="PF01400">
    <property type="entry name" value="Astacin"/>
    <property type="match status" value="1"/>
</dbReference>
<feature type="disulfide bond" evidence="4">
    <location>
        <begin position="495"/>
        <end position="559"/>
    </location>
</feature>
<feature type="region of interest" description="Disordered" evidence="7">
    <location>
        <begin position="16"/>
        <end position="109"/>
    </location>
</feature>
<dbReference type="PROSITE" id="PS50287">
    <property type="entry name" value="SRCR_2"/>
    <property type="match status" value="2"/>
</dbReference>
<keyword evidence="11" id="KW-1185">Reference proteome</keyword>
<feature type="signal peptide" evidence="6">
    <location>
        <begin position="1"/>
        <end position="16"/>
    </location>
</feature>
<dbReference type="SMART" id="SM00202">
    <property type="entry name" value="SR"/>
    <property type="match status" value="2"/>
</dbReference>
<evidence type="ECO:0000256" key="1">
    <source>
        <dbReference type="ARBA" id="ARBA00022729"/>
    </source>
</evidence>
<dbReference type="SUPFAM" id="SSF55486">
    <property type="entry name" value="Metalloproteases ('zincins'), catalytic domain"/>
    <property type="match status" value="1"/>
</dbReference>
<dbReference type="InterPro" id="IPR006026">
    <property type="entry name" value="Peptidase_Metallo"/>
</dbReference>
<feature type="disulfide bond" evidence="4">
    <location>
        <begin position="402"/>
        <end position="463"/>
    </location>
</feature>
<keyword evidence="2 4" id="KW-1015">Disulfide bond</keyword>
<evidence type="ECO:0000313" key="10">
    <source>
        <dbReference type="EnsemblMetazoa" id="Aqu2.1.25337_001"/>
    </source>
</evidence>
<feature type="binding site" evidence="5">
    <location>
        <position position="264"/>
    </location>
    <ligand>
        <name>Zn(2+)</name>
        <dbReference type="ChEBI" id="CHEBI:29105"/>
        <note>catalytic</note>
    </ligand>
</feature>
<dbReference type="SUPFAM" id="SSF56487">
    <property type="entry name" value="SRCR-like"/>
    <property type="match status" value="2"/>
</dbReference>
<reference evidence="11" key="1">
    <citation type="journal article" date="2010" name="Nature">
        <title>The Amphimedon queenslandica genome and the evolution of animal complexity.</title>
        <authorList>
            <person name="Srivastava M."/>
            <person name="Simakov O."/>
            <person name="Chapman J."/>
            <person name="Fahey B."/>
            <person name="Gauthier M.E."/>
            <person name="Mitros T."/>
            <person name="Richards G.S."/>
            <person name="Conaco C."/>
            <person name="Dacre M."/>
            <person name="Hellsten U."/>
            <person name="Larroux C."/>
            <person name="Putnam N.H."/>
            <person name="Stanke M."/>
            <person name="Adamska M."/>
            <person name="Darling A."/>
            <person name="Degnan S.M."/>
            <person name="Oakley T.H."/>
            <person name="Plachetzki D.C."/>
            <person name="Zhai Y."/>
            <person name="Adamski M."/>
            <person name="Calcino A."/>
            <person name="Cummins S.F."/>
            <person name="Goodstein D.M."/>
            <person name="Harris C."/>
            <person name="Jackson D.J."/>
            <person name="Leys S.P."/>
            <person name="Shu S."/>
            <person name="Woodcroft B.J."/>
            <person name="Vervoort M."/>
            <person name="Kosik K.S."/>
            <person name="Manning G."/>
            <person name="Degnan B.M."/>
            <person name="Rokhsar D.S."/>
        </authorList>
    </citation>
    <scope>NUCLEOTIDE SEQUENCE [LARGE SCALE GENOMIC DNA]</scope>
</reference>
<dbReference type="InterPro" id="IPR001506">
    <property type="entry name" value="Peptidase_M12A"/>
</dbReference>
<comment type="cofactor">
    <cofactor evidence="5 6">
        <name>Zn(2+)</name>
        <dbReference type="ChEBI" id="CHEBI:29105"/>
    </cofactor>
    <text evidence="5 6">Binds 1 zinc ion per subunit.</text>
</comment>
<evidence type="ECO:0000256" key="2">
    <source>
        <dbReference type="ARBA" id="ARBA00023157"/>
    </source>
</evidence>
<dbReference type="InterPro" id="IPR036772">
    <property type="entry name" value="SRCR-like_dom_sf"/>
</dbReference>
<dbReference type="PANTHER" id="PTHR48071:SF18">
    <property type="entry name" value="DELETED IN MALIGNANT BRAIN TUMORS 1 PROTEIN-RELATED"/>
    <property type="match status" value="1"/>
</dbReference>
<feature type="domain" description="SRCR" evidence="8">
    <location>
        <begin position="467"/>
        <end position="570"/>
    </location>
</feature>
<dbReference type="Pfam" id="PF00530">
    <property type="entry name" value="SRCR"/>
    <property type="match status" value="2"/>
</dbReference>
<dbReference type="GO" id="GO:0016020">
    <property type="term" value="C:membrane"/>
    <property type="evidence" value="ECO:0007669"/>
    <property type="project" value="InterPro"/>
</dbReference>
<evidence type="ECO:0000256" key="6">
    <source>
        <dbReference type="RuleBase" id="RU361183"/>
    </source>
</evidence>
<dbReference type="GO" id="GO:0008270">
    <property type="term" value="F:zinc ion binding"/>
    <property type="evidence" value="ECO:0007669"/>
    <property type="project" value="UniProtKB-UniRule"/>
</dbReference>
<keyword evidence="5 6" id="KW-0862">Zinc</keyword>
<dbReference type="GO" id="GO:0006508">
    <property type="term" value="P:proteolysis"/>
    <property type="evidence" value="ECO:0007669"/>
    <property type="project" value="UniProtKB-KW"/>
</dbReference>
<dbReference type="PROSITE" id="PS00420">
    <property type="entry name" value="SRCR_1"/>
    <property type="match status" value="2"/>
</dbReference>
<dbReference type="EnsemblMetazoa" id="XM_011407207.2">
    <property type="protein sequence ID" value="XP_011405509.2"/>
    <property type="gene ID" value="LOC100632758"/>
</dbReference>
<evidence type="ECO:0000313" key="11">
    <source>
        <dbReference type="Proteomes" id="UP000007879"/>
    </source>
</evidence>
<dbReference type="eggNOG" id="KOG3714">
    <property type="taxonomic scope" value="Eukaryota"/>
</dbReference>
<evidence type="ECO:0000259" key="8">
    <source>
        <dbReference type="PROSITE" id="PS50287"/>
    </source>
</evidence>
<keyword evidence="1 6" id="KW-0732">Signal</keyword>
<feature type="compositionally biased region" description="Basic and acidic residues" evidence="7">
    <location>
        <begin position="90"/>
        <end position="109"/>
    </location>
</feature>
<dbReference type="EC" id="3.4.24.-" evidence="6"/>
<comment type="caution">
    <text evidence="5">Lacks conserved residue(s) required for the propagation of feature annotation.</text>
</comment>
<protein>
    <recommendedName>
        <fullName evidence="6">Metalloendopeptidase</fullName>
        <ecNumber evidence="6">3.4.24.-</ecNumber>
    </recommendedName>
</protein>
<dbReference type="InterPro" id="IPR024079">
    <property type="entry name" value="MetalloPept_cat_dom_sf"/>
</dbReference>
<dbReference type="Gene3D" id="3.40.390.10">
    <property type="entry name" value="Collagenase (Catalytic Domain)"/>
    <property type="match status" value="1"/>
</dbReference>
<evidence type="ECO:0000256" key="5">
    <source>
        <dbReference type="PROSITE-ProRule" id="PRU01211"/>
    </source>
</evidence>
<feature type="compositionally biased region" description="Basic and acidic residues" evidence="7">
    <location>
        <begin position="70"/>
        <end position="83"/>
    </location>
</feature>
<keyword evidence="5 6" id="KW-0645">Protease</keyword>
<dbReference type="OrthoDB" id="291007at2759"/>
<dbReference type="InterPro" id="IPR001190">
    <property type="entry name" value="SRCR"/>
</dbReference>
<dbReference type="FunFam" id="3.10.250.10:FF:000001">
    <property type="entry name" value="Lysyl oxidase 4 isoform X1"/>
    <property type="match status" value="1"/>
</dbReference>